<dbReference type="PANTHER" id="PTHR12993:SF29">
    <property type="entry name" value="BLR3841 PROTEIN"/>
    <property type="match status" value="1"/>
</dbReference>
<gene>
    <name evidence="1" type="ORF">GOB81_00630</name>
</gene>
<dbReference type="Gene3D" id="3.40.50.10320">
    <property type="entry name" value="LmbE-like"/>
    <property type="match status" value="1"/>
</dbReference>
<name>A0ABX0JUG7_9PROT</name>
<dbReference type="SUPFAM" id="SSF102588">
    <property type="entry name" value="LmbE-like"/>
    <property type="match status" value="1"/>
</dbReference>
<organism evidence="1 2">
    <name type="scientific">Acetobacter conturbans</name>
    <dbReference type="NCBI Taxonomy" id="1737472"/>
    <lineage>
        <taxon>Bacteria</taxon>
        <taxon>Pseudomonadati</taxon>
        <taxon>Pseudomonadota</taxon>
        <taxon>Alphaproteobacteria</taxon>
        <taxon>Acetobacterales</taxon>
        <taxon>Acetobacteraceae</taxon>
        <taxon>Acetobacter</taxon>
    </lineage>
</organism>
<dbReference type="InterPro" id="IPR024078">
    <property type="entry name" value="LmbE-like_dom_sf"/>
</dbReference>
<protein>
    <submittedName>
        <fullName evidence="1">PIG-L family deacetylase</fullName>
    </submittedName>
</protein>
<dbReference type="RefSeq" id="WP_173568442.1">
    <property type="nucleotide sequence ID" value="NZ_WOSY01000001.1"/>
</dbReference>
<dbReference type="EMBL" id="WOSY01000001">
    <property type="protein sequence ID" value="NHN87143.1"/>
    <property type="molecule type" value="Genomic_DNA"/>
</dbReference>
<dbReference type="InterPro" id="IPR003737">
    <property type="entry name" value="GlcNAc_PI_deacetylase-related"/>
</dbReference>
<dbReference type="PANTHER" id="PTHR12993">
    <property type="entry name" value="N-ACETYLGLUCOSAMINYL-PHOSPHATIDYLINOSITOL DE-N-ACETYLASE-RELATED"/>
    <property type="match status" value="1"/>
</dbReference>
<evidence type="ECO:0000313" key="1">
    <source>
        <dbReference type="EMBL" id="NHN87143.1"/>
    </source>
</evidence>
<dbReference type="Proteomes" id="UP000631653">
    <property type="component" value="Unassembled WGS sequence"/>
</dbReference>
<keyword evidence="2" id="KW-1185">Reference proteome</keyword>
<dbReference type="Pfam" id="PF02585">
    <property type="entry name" value="PIG-L"/>
    <property type="match status" value="1"/>
</dbReference>
<sequence length="243" mass="26970">MKISDVLEAFRNFPLRDLDDIAPGTTLIAAPHPDDESLGCGGFIAEAVQRGRPPVVVIVSDGSGSHPRSRTWPPQRLARQRQHEAREAMARLKLPPERLKFLGLRDTAVPTTGPAFSDAVEKLSILIRDYNCTNVLVSWRHDPHCDHEAVWLMGQALKSRHPNLKILAYPVWGLTLPPDTDIEEPPPQGARLDITSHLAAKRAAVNAHHSQRGLMIHDDPTGFVLPEDLLNKILLPYEIFIAS</sequence>
<comment type="caution">
    <text evidence="1">The sequence shown here is derived from an EMBL/GenBank/DDBJ whole genome shotgun (WGS) entry which is preliminary data.</text>
</comment>
<accession>A0ABX0JUG7</accession>
<proteinExistence type="predicted"/>
<evidence type="ECO:0000313" key="2">
    <source>
        <dbReference type="Proteomes" id="UP000631653"/>
    </source>
</evidence>
<reference evidence="1 2" key="1">
    <citation type="journal article" date="2020" name="Int. J. Syst. Evol. Microbiol.">
        <title>Novel acetic acid bacteria from cider fermentations: Acetobacter conturbans sp. nov. and Acetobacter fallax sp. nov.</title>
        <authorList>
            <person name="Sombolestani A.S."/>
            <person name="Cleenwerck I."/>
            <person name="Cnockaert M."/>
            <person name="Borremans W."/>
            <person name="Wieme A.D."/>
            <person name="De Vuyst L."/>
            <person name="Vandamme P."/>
        </authorList>
    </citation>
    <scope>NUCLEOTIDE SEQUENCE [LARGE SCALE GENOMIC DNA]</scope>
    <source>
        <strain evidence="1 2">LMG 1627</strain>
    </source>
</reference>